<dbReference type="InterPro" id="IPR029055">
    <property type="entry name" value="Ntn_hydrolases_N"/>
</dbReference>
<name>A0A7S3WH16_9SPIT</name>
<dbReference type="GO" id="GO:0010498">
    <property type="term" value="P:proteasomal protein catabolic process"/>
    <property type="evidence" value="ECO:0007669"/>
    <property type="project" value="InterPro"/>
</dbReference>
<protein>
    <recommendedName>
        <fullName evidence="4">Proteasome subunit beta</fullName>
    </recommendedName>
</protein>
<dbReference type="InterPro" id="IPR001353">
    <property type="entry name" value="Proteasome_sua/b"/>
</dbReference>
<dbReference type="GO" id="GO:0005839">
    <property type="term" value="C:proteasome core complex"/>
    <property type="evidence" value="ECO:0007669"/>
    <property type="project" value="InterPro"/>
</dbReference>
<evidence type="ECO:0000256" key="1">
    <source>
        <dbReference type="ARBA" id="ARBA00022490"/>
    </source>
</evidence>
<dbReference type="GO" id="GO:0005737">
    <property type="term" value="C:cytoplasm"/>
    <property type="evidence" value="ECO:0007669"/>
    <property type="project" value="UniProtKB-SubCell"/>
</dbReference>
<comment type="similarity">
    <text evidence="4">Belongs to the peptidase T1B family.</text>
</comment>
<dbReference type="InterPro" id="IPR050115">
    <property type="entry name" value="Proteasome_alpha"/>
</dbReference>
<keyword evidence="3 4" id="KW-0539">Nucleus</keyword>
<evidence type="ECO:0000256" key="2">
    <source>
        <dbReference type="ARBA" id="ARBA00022942"/>
    </source>
</evidence>
<dbReference type="EMBL" id="HBIQ01048377">
    <property type="protein sequence ID" value="CAE0557421.1"/>
    <property type="molecule type" value="Transcribed_RNA"/>
</dbReference>
<evidence type="ECO:0000256" key="4">
    <source>
        <dbReference type="RuleBase" id="RU004203"/>
    </source>
</evidence>
<dbReference type="PROSITE" id="PS51476">
    <property type="entry name" value="PROTEASOME_BETA_2"/>
    <property type="match status" value="1"/>
</dbReference>
<dbReference type="CDD" id="cd03758">
    <property type="entry name" value="proteasome_beta_type_2"/>
    <property type="match status" value="1"/>
</dbReference>
<accession>A0A7S3WH16</accession>
<keyword evidence="2 4" id="KW-0647">Proteasome</keyword>
<evidence type="ECO:0000313" key="5">
    <source>
        <dbReference type="EMBL" id="CAE0557421.1"/>
    </source>
</evidence>
<proteinExistence type="inferred from homology"/>
<sequence>MDSCFGICGKDWVILASDMAVNRSIFTLKHDEDKIMQLNKFKIVAASGEQTDRYQYCNMMMRNLQLMEFRTGFEPDVESTAQFMRTELATALRKAPFQVNLLIGGFDELDGTAKMYWMDYLGTLQQVTKGAHGYAGYFVNSVLDNNYKKDMTLEEGIAALQKCVLELKTRFIINQPTFIAKIVTKDGVQVMQL</sequence>
<dbReference type="AlphaFoldDB" id="A0A7S3WH16"/>
<keyword evidence="1 4" id="KW-0963">Cytoplasm</keyword>
<comment type="function">
    <text evidence="4">Component of the proteasome, a multicatalytic proteinase complex which is characterized by its ability to cleave peptides with Arg, Phe, Tyr, Leu, and Glu adjacent to the leaving group at neutral or slightly basic pH. The proteasome has an ATP-dependent proteolytic activity.</text>
</comment>
<dbReference type="GO" id="GO:0005634">
    <property type="term" value="C:nucleus"/>
    <property type="evidence" value="ECO:0007669"/>
    <property type="project" value="UniProtKB-SubCell"/>
</dbReference>
<dbReference type="Gene3D" id="3.60.20.10">
    <property type="entry name" value="Glutamine Phosphoribosylpyrophosphate, subunit 1, domain 1"/>
    <property type="match status" value="1"/>
</dbReference>
<dbReference type="Pfam" id="PF00227">
    <property type="entry name" value="Proteasome"/>
    <property type="match status" value="1"/>
</dbReference>
<dbReference type="InterPro" id="IPR035206">
    <property type="entry name" value="Proteasome_beta2"/>
</dbReference>
<dbReference type="SUPFAM" id="SSF56235">
    <property type="entry name" value="N-terminal nucleophile aminohydrolases (Ntn hydrolases)"/>
    <property type="match status" value="1"/>
</dbReference>
<evidence type="ECO:0000256" key="3">
    <source>
        <dbReference type="ARBA" id="ARBA00023242"/>
    </source>
</evidence>
<reference evidence="5" key="1">
    <citation type="submission" date="2021-01" db="EMBL/GenBank/DDBJ databases">
        <authorList>
            <person name="Corre E."/>
            <person name="Pelletier E."/>
            <person name="Niang G."/>
            <person name="Scheremetjew M."/>
            <person name="Finn R."/>
            <person name="Kale V."/>
            <person name="Holt S."/>
            <person name="Cochrane G."/>
            <person name="Meng A."/>
            <person name="Brown T."/>
            <person name="Cohen L."/>
        </authorList>
    </citation>
    <scope>NUCLEOTIDE SEQUENCE</scope>
    <source>
        <strain evidence="5">SPMC142</strain>
    </source>
</reference>
<comment type="subunit">
    <text evidence="4">Component of the proteasome complex.</text>
</comment>
<dbReference type="PANTHER" id="PTHR11599">
    <property type="entry name" value="PROTEASOME SUBUNIT ALPHA/BETA"/>
    <property type="match status" value="1"/>
</dbReference>
<organism evidence="5">
    <name type="scientific">Strombidinopsis acuminata</name>
    <dbReference type="NCBI Taxonomy" id="141414"/>
    <lineage>
        <taxon>Eukaryota</taxon>
        <taxon>Sar</taxon>
        <taxon>Alveolata</taxon>
        <taxon>Ciliophora</taxon>
        <taxon>Intramacronucleata</taxon>
        <taxon>Spirotrichea</taxon>
        <taxon>Choreotrichia</taxon>
        <taxon>Choreotrichida</taxon>
        <taxon>Strombidinopsidae</taxon>
        <taxon>Strombidinopsis</taxon>
    </lineage>
</organism>
<dbReference type="InterPro" id="IPR023333">
    <property type="entry name" value="Proteasome_suB-type"/>
</dbReference>
<comment type="subcellular location">
    <subcellularLocation>
        <location evidence="4">Cytoplasm</location>
    </subcellularLocation>
    <subcellularLocation>
        <location evidence="4">Nucleus</location>
    </subcellularLocation>
</comment>
<gene>
    <name evidence="5" type="ORF">SACU0126_LOCUS15347</name>
</gene>